<dbReference type="PANTHER" id="PTHR35535:SF1">
    <property type="entry name" value="HEAT SHOCK PROTEIN HSLJ"/>
    <property type="match status" value="1"/>
</dbReference>
<evidence type="ECO:0000313" key="4">
    <source>
        <dbReference type="EMBL" id="GAA1769180.1"/>
    </source>
</evidence>
<name>A0ABP4X350_9MICO</name>
<evidence type="ECO:0000259" key="3">
    <source>
        <dbReference type="Pfam" id="PF03724"/>
    </source>
</evidence>
<feature type="chain" id="PRO_5046180455" description="DUF306 domain-containing protein" evidence="2">
    <location>
        <begin position="24"/>
        <end position="246"/>
    </location>
</feature>
<gene>
    <name evidence="4" type="ORF">GCM10009747_32900</name>
</gene>
<dbReference type="InterPro" id="IPR005184">
    <property type="entry name" value="DUF306_Meta_HslJ"/>
</dbReference>
<feature type="domain" description="DUF306" evidence="3">
    <location>
        <begin position="54"/>
        <end position="132"/>
    </location>
</feature>
<dbReference type="Pfam" id="PF03724">
    <property type="entry name" value="META"/>
    <property type="match status" value="2"/>
</dbReference>
<dbReference type="Gene3D" id="2.40.128.270">
    <property type="match status" value="2"/>
</dbReference>
<dbReference type="RefSeq" id="WP_232499159.1">
    <property type="nucleotide sequence ID" value="NZ_BAAANH010000007.1"/>
</dbReference>
<dbReference type="InterPro" id="IPR053147">
    <property type="entry name" value="Hsp_HslJ-like"/>
</dbReference>
<sequence length="246" mass="24546">MAAISSRSLLAGALLFAATAVLAACVSPGGSAPEPTPTPTPVPQLDAVGAWGGPSMVGAPPALALADDGTVTGTDGCNRLVGSWGDDGETIAFEQVASTRMACEGVDTWLSGVDTATVDGDTMTVFDGGGAEIGTLERSTDIDPSTVPSGDAAAFLGTWGIPSTPREPSITIRADGSAGGMDGCNEFGGEWTIDGDTLVFGDGFSTQVGCDGIDWLAGRATATVSGDTITFFDESGSEIGTLPRTS</sequence>
<reference evidence="5" key="1">
    <citation type="journal article" date="2019" name="Int. J. Syst. Evol. Microbiol.">
        <title>The Global Catalogue of Microorganisms (GCM) 10K type strain sequencing project: providing services to taxonomists for standard genome sequencing and annotation.</title>
        <authorList>
            <consortium name="The Broad Institute Genomics Platform"/>
            <consortium name="The Broad Institute Genome Sequencing Center for Infectious Disease"/>
            <person name="Wu L."/>
            <person name="Ma J."/>
        </authorList>
    </citation>
    <scope>NUCLEOTIDE SEQUENCE [LARGE SCALE GENOMIC DNA]</scope>
    <source>
        <strain evidence="5">JCM 14319</strain>
    </source>
</reference>
<feature type="domain" description="DUF306" evidence="3">
    <location>
        <begin position="164"/>
        <end position="211"/>
    </location>
</feature>
<dbReference type="EMBL" id="BAAANH010000007">
    <property type="protein sequence ID" value="GAA1769180.1"/>
    <property type="molecule type" value="Genomic_DNA"/>
</dbReference>
<accession>A0ABP4X350</accession>
<feature type="signal peptide" evidence="2">
    <location>
        <begin position="1"/>
        <end position="23"/>
    </location>
</feature>
<evidence type="ECO:0000256" key="1">
    <source>
        <dbReference type="SAM" id="MobiDB-lite"/>
    </source>
</evidence>
<dbReference type="InterPro" id="IPR038670">
    <property type="entry name" value="HslJ-like_sf"/>
</dbReference>
<evidence type="ECO:0000256" key="2">
    <source>
        <dbReference type="SAM" id="SignalP"/>
    </source>
</evidence>
<dbReference type="PANTHER" id="PTHR35535">
    <property type="entry name" value="HEAT SHOCK PROTEIN HSLJ"/>
    <property type="match status" value="1"/>
</dbReference>
<proteinExistence type="predicted"/>
<dbReference type="PROSITE" id="PS51257">
    <property type="entry name" value="PROKAR_LIPOPROTEIN"/>
    <property type="match status" value="1"/>
</dbReference>
<feature type="region of interest" description="Disordered" evidence="1">
    <location>
        <begin position="29"/>
        <end position="49"/>
    </location>
</feature>
<dbReference type="InterPro" id="IPR006311">
    <property type="entry name" value="TAT_signal"/>
</dbReference>
<organism evidence="4 5">
    <name type="scientific">Agromyces humatus</name>
    <dbReference type="NCBI Taxonomy" id="279573"/>
    <lineage>
        <taxon>Bacteria</taxon>
        <taxon>Bacillati</taxon>
        <taxon>Actinomycetota</taxon>
        <taxon>Actinomycetes</taxon>
        <taxon>Micrococcales</taxon>
        <taxon>Microbacteriaceae</taxon>
        <taxon>Agromyces</taxon>
    </lineage>
</organism>
<keyword evidence="2" id="KW-0732">Signal</keyword>
<dbReference type="Proteomes" id="UP001500506">
    <property type="component" value="Unassembled WGS sequence"/>
</dbReference>
<protein>
    <recommendedName>
        <fullName evidence="3">DUF306 domain-containing protein</fullName>
    </recommendedName>
</protein>
<comment type="caution">
    <text evidence="4">The sequence shown here is derived from an EMBL/GenBank/DDBJ whole genome shotgun (WGS) entry which is preliminary data.</text>
</comment>
<evidence type="ECO:0000313" key="5">
    <source>
        <dbReference type="Proteomes" id="UP001500506"/>
    </source>
</evidence>
<keyword evidence="5" id="KW-1185">Reference proteome</keyword>
<dbReference type="PROSITE" id="PS51318">
    <property type="entry name" value="TAT"/>
    <property type="match status" value="1"/>
</dbReference>